<dbReference type="PANTHER" id="PTHR43673">
    <property type="entry name" value="NAD(P)H NITROREDUCTASE YDGI-RELATED"/>
    <property type="match status" value="1"/>
</dbReference>
<evidence type="ECO:0000256" key="1">
    <source>
        <dbReference type="ARBA" id="ARBA00007118"/>
    </source>
</evidence>
<protein>
    <submittedName>
        <fullName evidence="4">Nitroreductase family protein</fullName>
    </submittedName>
</protein>
<dbReference type="EMBL" id="DWVZ01000042">
    <property type="protein sequence ID" value="HJC62655.1"/>
    <property type="molecule type" value="Genomic_DNA"/>
</dbReference>
<comment type="caution">
    <text evidence="4">The sequence shown here is derived from an EMBL/GenBank/DDBJ whole genome shotgun (WGS) entry which is preliminary data.</text>
</comment>
<evidence type="ECO:0000259" key="3">
    <source>
        <dbReference type="Pfam" id="PF00881"/>
    </source>
</evidence>
<dbReference type="Pfam" id="PF00881">
    <property type="entry name" value="Nitroreductase"/>
    <property type="match status" value="1"/>
</dbReference>
<evidence type="ECO:0000256" key="2">
    <source>
        <dbReference type="ARBA" id="ARBA00023002"/>
    </source>
</evidence>
<sequence>MELGQGIRERRSIRKFQETPVEREVLKEIVETASYAPSWKNTQTARYYVVENRELIEKLATKECMMGFDHNVNILSGAPAVVLLVTVHGISGFERDGSYSTAKEDRWEVFDAGIAAQTFCLAAHEKGLGTVIMGLFDEKKVAETVNLPEGLRIAAVIPIGYPAVQPKAPARKPVEELMTIL</sequence>
<evidence type="ECO:0000313" key="5">
    <source>
        <dbReference type="Proteomes" id="UP000823886"/>
    </source>
</evidence>
<accession>A0A9D2PNZ6</accession>
<dbReference type="PANTHER" id="PTHR43673:SF10">
    <property type="entry name" value="NADH DEHYDROGENASE_NAD(P)H NITROREDUCTASE XCC3605-RELATED"/>
    <property type="match status" value="1"/>
</dbReference>
<comment type="similarity">
    <text evidence="1">Belongs to the nitroreductase family.</text>
</comment>
<dbReference type="GO" id="GO:0016491">
    <property type="term" value="F:oxidoreductase activity"/>
    <property type="evidence" value="ECO:0007669"/>
    <property type="project" value="UniProtKB-KW"/>
</dbReference>
<dbReference type="Proteomes" id="UP000823886">
    <property type="component" value="Unassembled WGS sequence"/>
</dbReference>
<dbReference type="SUPFAM" id="SSF55469">
    <property type="entry name" value="FMN-dependent nitroreductase-like"/>
    <property type="match status" value="1"/>
</dbReference>
<dbReference type="Gene3D" id="3.40.109.10">
    <property type="entry name" value="NADH Oxidase"/>
    <property type="match status" value="1"/>
</dbReference>
<reference evidence="4" key="1">
    <citation type="journal article" date="2021" name="PeerJ">
        <title>Extensive microbial diversity within the chicken gut microbiome revealed by metagenomics and culture.</title>
        <authorList>
            <person name="Gilroy R."/>
            <person name="Ravi A."/>
            <person name="Getino M."/>
            <person name="Pursley I."/>
            <person name="Horton D.L."/>
            <person name="Alikhan N.F."/>
            <person name="Baker D."/>
            <person name="Gharbi K."/>
            <person name="Hall N."/>
            <person name="Watson M."/>
            <person name="Adriaenssens E.M."/>
            <person name="Foster-Nyarko E."/>
            <person name="Jarju S."/>
            <person name="Secka A."/>
            <person name="Antonio M."/>
            <person name="Oren A."/>
            <person name="Chaudhuri R.R."/>
            <person name="La Ragione R."/>
            <person name="Hildebrand F."/>
            <person name="Pallen M.J."/>
        </authorList>
    </citation>
    <scope>NUCLEOTIDE SEQUENCE</scope>
    <source>
        <strain evidence="4">ChiBcec2-3848</strain>
    </source>
</reference>
<keyword evidence="2" id="KW-0560">Oxidoreductase</keyword>
<organism evidence="4 5">
    <name type="scientific">Candidatus Blautia merdavium</name>
    <dbReference type="NCBI Taxonomy" id="2838494"/>
    <lineage>
        <taxon>Bacteria</taxon>
        <taxon>Bacillati</taxon>
        <taxon>Bacillota</taxon>
        <taxon>Clostridia</taxon>
        <taxon>Lachnospirales</taxon>
        <taxon>Lachnospiraceae</taxon>
        <taxon>Blautia</taxon>
    </lineage>
</organism>
<gene>
    <name evidence="4" type="ORF">H9753_03420</name>
</gene>
<evidence type="ECO:0000313" key="4">
    <source>
        <dbReference type="EMBL" id="HJC62655.1"/>
    </source>
</evidence>
<reference evidence="4" key="2">
    <citation type="submission" date="2021-04" db="EMBL/GenBank/DDBJ databases">
        <authorList>
            <person name="Gilroy R."/>
        </authorList>
    </citation>
    <scope>NUCLEOTIDE SEQUENCE</scope>
    <source>
        <strain evidence="4">ChiBcec2-3848</strain>
    </source>
</reference>
<dbReference type="AlphaFoldDB" id="A0A9D2PNZ6"/>
<feature type="domain" description="Nitroreductase" evidence="3">
    <location>
        <begin position="7"/>
        <end position="161"/>
    </location>
</feature>
<dbReference type="InterPro" id="IPR029479">
    <property type="entry name" value="Nitroreductase"/>
</dbReference>
<dbReference type="InterPro" id="IPR000415">
    <property type="entry name" value="Nitroreductase-like"/>
</dbReference>
<proteinExistence type="inferred from homology"/>
<name>A0A9D2PNZ6_9FIRM</name>